<dbReference type="CDD" id="cd07992">
    <property type="entry name" value="LPLAT_AAK14816-like"/>
    <property type="match status" value="1"/>
</dbReference>
<dbReference type="SMART" id="SM00563">
    <property type="entry name" value="PlsC"/>
    <property type="match status" value="1"/>
</dbReference>
<dbReference type="InterPro" id="IPR002123">
    <property type="entry name" value="Plipid/glycerol_acylTrfase"/>
</dbReference>
<dbReference type="OrthoDB" id="1044435at2759"/>
<dbReference type="GO" id="GO:0008654">
    <property type="term" value="P:phospholipid biosynthetic process"/>
    <property type="evidence" value="ECO:0007669"/>
    <property type="project" value="TreeGrafter"/>
</dbReference>
<dbReference type="STRING" id="1095629.A0A0C9XR00"/>
<evidence type="ECO:0000313" key="3">
    <source>
        <dbReference type="EMBL" id="KIJ98412.1"/>
    </source>
</evidence>
<feature type="domain" description="Phospholipid/glycerol acyltransferase" evidence="2">
    <location>
        <begin position="39"/>
        <end position="180"/>
    </location>
</feature>
<evidence type="ECO:0000259" key="2">
    <source>
        <dbReference type="SMART" id="SM00563"/>
    </source>
</evidence>
<reference evidence="4" key="2">
    <citation type="submission" date="2015-01" db="EMBL/GenBank/DDBJ databases">
        <title>Evolutionary Origins and Diversification of the Mycorrhizal Mutualists.</title>
        <authorList>
            <consortium name="DOE Joint Genome Institute"/>
            <consortium name="Mycorrhizal Genomics Consortium"/>
            <person name="Kohler A."/>
            <person name="Kuo A."/>
            <person name="Nagy L.G."/>
            <person name="Floudas D."/>
            <person name="Copeland A."/>
            <person name="Barry K.W."/>
            <person name="Cichocki N."/>
            <person name="Veneault-Fourrey C."/>
            <person name="LaButti K."/>
            <person name="Lindquist E.A."/>
            <person name="Lipzen A."/>
            <person name="Lundell T."/>
            <person name="Morin E."/>
            <person name="Murat C."/>
            <person name="Riley R."/>
            <person name="Ohm R."/>
            <person name="Sun H."/>
            <person name="Tunlid A."/>
            <person name="Henrissat B."/>
            <person name="Grigoriev I.V."/>
            <person name="Hibbett D.S."/>
            <person name="Martin F."/>
        </authorList>
    </citation>
    <scope>NUCLEOTIDE SEQUENCE [LARGE SCALE GENOMIC DNA]</scope>
    <source>
        <strain evidence="4">LaAM-08-1</strain>
    </source>
</reference>
<evidence type="ECO:0000313" key="4">
    <source>
        <dbReference type="Proteomes" id="UP000054477"/>
    </source>
</evidence>
<feature type="transmembrane region" description="Helical" evidence="1">
    <location>
        <begin position="386"/>
        <end position="406"/>
    </location>
</feature>
<keyword evidence="1" id="KW-0472">Membrane</keyword>
<dbReference type="EMBL" id="KN838670">
    <property type="protein sequence ID" value="KIJ98412.1"/>
    <property type="molecule type" value="Genomic_DNA"/>
</dbReference>
<protein>
    <recommendedName>
        <fullName evidence="2">Phospholipid/glycerol acyltransferase domain-containing protein</fullName>
    </recommendedName>
</protein>
<proteinExistence type="predicted"/>
<dbReference type="InterPro" id="IPR052744">
    <property type="entry name" value="GPAT/DAPAT"/>
</dbReference>
<dbReference type="HOGENOM" id="CLU_026175_1_0_1"/>
<accession>A0A0C9XR00</accession>
<dbReference type="GO" id="GO:0016287">
    <property type="term" value="F:glycerone-phosphate O-acyltransferase activity"/>
    <property type="evidence" value="ECO:0007669"/>
    <property type="project" value="TreeGrafter"/>
</dbReference>
<dbReference type="GO" id="GO:0004366">
    <property type="term" value="F:glycerol-3-phosphate O-acyltransferase activity"/>
    <property type="evidence" value="ECO:0007669"/>
    <property type="project" value="TreeGrafter"/>
</dbReference>
<keyword evidence="4" id="KW-1185">Reference proteome</keyword>
<keyword evidence="1" id="KW-1133">Transmembrane helix</keyword>
<dbReference type="AlphaFoldDB" id="A0A0C9XR00"/>
<evidence type="ECO:0000256" key="1">
    <source>
        <dbReference type="SAM" id="Phobius"/>
    </source>
</evidence>
<dbReference type="Pfam" id="PF01553">
    <property type="entry name" value="Acyltransferase"/>
    <property type="match status" value="1"/>
</dbReference>
<reference evidence="3 4" key="1">
    <citation type="submission" date="2014-04" db="EMBL/GenBank/DDBJ databases">
        <authorList>
            <consortium name="DOE Joint Genome Institute"/>
            <person name="Kuo A."/>
            <person name="Kohler A."/>
            <person name="Nagy L.G."/>
            <person name="Floudas D."/>
            <person name="Copeland A."/>
            <person name="Barry K.W."/>
            <person name="Cichocki N."/>
            <person name="Veneault-Fourrey C."/>
            <person name="LaButti K."/>
            <person name="Lindquist E.A."/>
            <person name="Lipzen A."/>
            <person name="Lundell T."/>
            <person name="Morin E."/>
            <person name="Murat C."/>
            <person name="Sun H."/>
            <person name="Tunlid A."/>
            <person name="Henrissat B."/>
            <person name="Grigoriev I.V."/>
            <person name="Hibbett D.S."/>
            <person name="Martin F."/>
            <person name="Nordberg H.P."/>
            <person name="Cantor M.N."/>
            <person name="Hua S.X."/>
        </authorList>
    </citation>
    <scope>NUCLEOTIDE SEQUENCE [LARGE SCALE GENOMIC DNA]</scope>
    <source>
        <strain evidence="3 4">LaAM-08-1</strain>
    </source>
</reference>
<name>A0A0C9XR00_9AGAR</name>
<organism evidence="3 4">
    <name type="scientific">Laccaria amethystina LaAM-08-1</name>
    <dbReference type="NCBI Taxonomy" id="1095629"/>
    <lineage>
        <taxon>Eukaryota</taxon>
        <taxon>Fungi</taxon>
        <taxon>Dikarya</taxon>
        <taxon>Basidiomycota</taxon>
        <taxon>Agaricomycotina</taxon>
        <taxon>Agaricomycetes</taxon>
        <taxon>Agaricomycetidae</taxon>
        <taxon>Agaricales</taxon>
        <taxon>Agaricineae</taxon>
        <taxon>Hydnangiaceae</taxon>
        <taxon>Laccaria</taxon>
    </lineage>
</organism>
<gene>
    <name evidence="3" type="ORF">K443DRAFT_9218</name>
</gene>
<sequence length="557" mass="60970">MELKLVYRTLRKVSDWTVTGYYSDCVVEGGENVPETGPLIIASTHHNELVDIAALAATIPHRRHVSFWAKSTLFANPITRAILESSGAIPVRRNPNNGSGQATKTYNGDRSTLFRESSTALAAGQVIGVFPEGTSYTSHHILQVLPGAAWAAVEFLRSQRGVEGNLKTGLRIVPVAIVYTDKARYRSRISVKYCSPIHVDDYAEELFEETADPDAASRSVVKKIMVQVEKQMTENTINARDWDTICAVRSARHFLWGDERNIKLTDWVGVSQRLVTIFDGSLPPASQLKSALTKYFALLHFTGIKHSILASLSPISSPSSPSSSPSPSHPLVQPTISLLTSLPGALIRLALFLPPLLLFTPGYIIGRLFARWLASNEEEEEAQAQFKAVGGGLGVMAAAALLLGFVNKWDVWSSSVGGWVKVVLGVVGMVKWHNLLVDCNYRQLQRILTYHKLLMAFALPRPRVVDARAMEVYMKPPRPPANPFVKHQEGAQVDATLEGGEDAPAIPIRAPGTSRELVRRLLEARDEANEALSGYLGLRESEALVEMLVSKGAVVGL</sequence>
<feature type="transmembrane region" description="Helical" evidence="1">
    <location>
        <begin position="345"/>
        <end position="365"/>
    </location>
</feature>
<dbReference type="Proteomes" id="UP000054477">
    <property type="component" value="Unassembled WGS sequence"/>
</dbReference>
<feature type="transmembrane region" description="Helical" evidence="1">
    <location>
        <begin position="418"/>
        <end position="437"/>
    </location>
</feature>
<keyword evidence="1" id="KW-0812">Transmembrane</keyword>
<dbReference type="PANTHER" id="PTHR31605:SF0">
    <property type="entry name" value="GLYCEROL-3-PHOSPHATE O-ACYLTRANSFERASE 1"/>
    <property type="match status" value="1"/>
</dbReference>
<dbReference type="PANTHER" id="PTHR31605">
    <property type="entry name" value="GLYCEROL-3-PHOSPHATE O-ACYLTRANSFERASE 1"/>
    <property type="match status" value="1"/>
</dbReference>
<dbReference type="SUPFAM" id="SSF69593">
    <property type="entry name" value="Glycerol-3-phosphate (1)-acyltransferase"/>
    <property type="match status" value="1"/>
</dbReference>